<comment type="caution">
    <text evidence="3">The sequence shown here is derived from an EMBL/GenBank/DDBJ whole genome shotgun (WGS) entry which is preliminary data.</text>
</comment>
<proteinExistence type="predicted"/>
<protein>
    <submittedName>
        <fullName evidence="3">CHAT domain-containing protein</fullName>
    </submittedName>
</protein>
<keyword evidence="1" id="KW-1133">Transmembrane helix</keyword>
<keyword evidence="4" id="KW-1185">Reference proteome</keyword>
<keyword evidence="1" id="KW-0472">Membrane</keyword>
<dbReference type="Proteomes" id="UP000318833">
    <property type="component" value="Unassembled WGS sequence"/>
</dbReference>
<dbReference type="OrthoDB" id="9771112at2"/>
<feature type="transmembrane region" description="Helical" evidence="1">
    <location>
        <begin position="415"/>
        <end position="435"/>
    </location>
</feature>
<evidence type="ECO:0000313" key="4">
    <source>
        <dbReference type="Proteomes" id="UP000318833"/>
    </source>
</evidence>
<feature type="domain" description="CHAT" evidence="2">
    <location>
        <begin position="110"/>
        <end position="404"/>
    </location>
</feature>
<dbReference type="PANTHER" id="PTHR10098">
    <property type="entry name" value="RAPSYN-RELATED"/>
    <property type="match status" value="1"/>
</dbReference>
<dbReference type="Pfam" id="PF12770">
    <property type="entry name" value="CHAT"/>
    <property type="match status" value="1"/>
</dbReference>
<dbReference type="InterPro" id="IPR024983">
    <property type="entry name" value="CHAT_dom"/>
</dbReference>
<gene>
    <name evidence="3" type="ORF">FOF46_14635</name>
</gene>
<evidence type="ECO:0000259" key="2">
    <source>
        <dbReference type="Pfam" id="PF12770"/>
    </source>
</evidence>
<keyword evidence="1" id="KW-0812">Transmembrane</keyword>
<name>A0A554VIW5_9FLAO</name>
<evidence type="ECO:0000313" key="3">
    <source>
        <dbReference type="EMBL" id="TSE07788.1"/>
    </source>
</evidence>
<organism evidence="3 4">
    <name type="scientific">Aquimarina algiphila</name>
    <dbReference type="NCBI Taxonomy" id="2047982"/>
    <lineage>
        <taxon>Bacteria</taxon>
        <taxon>Pseudomonadati</taxon>
        <taxon>Bacteroidota</taxon>
        <taxon>Flavobacteriia</taxon>
        <taxon>Flavobacteriales</taxon>
        <taxon>Flavobacteriaceae</taxon>
        <taxon>Aquimarina</taxon>
    </lineage>
</organism>
<dbReference type="PANTHER" id="PTHR10098:SF108">
    <property type="entry name" value="TETRATRICOPEPTIDE REPEAT PROTEIN 28"/>
    <property type="match status" value="1"/>
</dbReference>
<dbReference type="RefSeq" id="WP_143916974.1">
    <property type="nucleotide sequence ID" value="NZ_CANMXV010000033.1"/>
</dbReference>
<reference evidence="3 4" key="1">
    <citation type="submission" date="2019-07" db="EMBL/GenBank/DDBJ databases">
        <title>The draft genome sequence of Aquimarina algiphila M91.</title>
        <authorList>
            <person name="Meng X."/>
        </authorList>
    </citation>
    <scope>NUCLEOTIDE SEQUENCE [LARGE SCALE GENOMIC DNA]</scope>
    <source>
        <strain evidence="3 4">M91</strain>
    </source>
</reference>
<sequence length="440" mass="49784">MARISTTYENNLFEINRRQDSLATVLEKNYPKYYQLKHDNSIVSVADIQKKLNERTTVVEFFTADSSTYVFTVSKNKMAVQEVSTPDLTGQIEKLREAITSRELSHYKTIAHELYTTLVHPIKGQFIGDELIVVPDGPLWHCNFELLLTQKDVSNNPTALSYLLKDYAITYANAANLLFAKSRSEDPIEKRQECLAFSFSEGDQVTSTNTMSMATLRDAGGDLPGTRKEIKAISDIIDGQYYFGSQAIEANFKQNAGQYTILHLALHGEVDNERPENSKLYFTKSKDTIEDNLLYSHELFALDIPAELTVLSACNTGTGKIAKGEGIMSLGSAFQYAGTKSLLLTRWEVSDQTTPKVMKYFYTNLKQGMNKAKALQQAKLQYLATADINRTQPFYWGAFYLVGDAAPMHFESTSLWYWILGLGIVGVLLWIGFWYKRRRI</sequence>
<dbReference type="EMBL" id="VLNR01000029">
    <property type="protein sequence ID" value="TSE07788.1"/>
    <property type="molecule type" value="Genomic_DNA"/>
</dbReference>
<accession>A0A554VIW5</accession>
<dbReference type="AlphaFoldDB" id="A0A554VIW5"/>
<evidence type="ECO:0000256" key="1">
    <source>
        <dbReference type="SAM" id="Phobius"/>
    </source>
</evidence>